<evidence type="ECO:0000313" key="2">
    <source>
        <dbReference type="Proteomes" id="UP000054359"/>
    </source>
</evidence>
<proteinExistence type="predicted"/>
<accession>A0A087U660</accession>
<evidence type="ECO:0000313" key="1">
    <source>
        <dbReference type="EMBL" id="KFM72849.1"/>
    </source>
</evidence>
<feature type="non-terminal residue" evidence="1">
    <location>
        <position position="110"/>
    </location>
</feature>
<protein>
    <submittedName>
        <fullName evidence="1">Myotubularin-related protein 14</fullName>
    </submittedName>
</protein>
<keyword evidence="2" id="KW-1185">Reference proteome</keyword>
<gene>
    <name evidence="1" type="ORF">X975_08600</name>
</gene>
<dbReference type="AlphaFoldDB" id="A0A087U660"/>
<dbReference type="Proteomes" id="UP000054359">
    <property type="component" value="Unassembled WGS sequence"/>
</dbReference>
<sequence length="110" mass="13029">MAIQWIERGKEKKCFQQENFEYEMNIDTAVFILLNLKYLEELKDDGALLQYLGVRYIYDLRVKSMKDKYTAIVNSSAEASTQLYKNFNTAFVPYPGIEYFIAYHYNPNPE</sequence>
<reference evidence="1 2" key="1">
    <citation type="submission" date="2013-11" db="EMBL/GenBank/DDBJ databases">
        <title>Genome sequencing of Stegodyphus mimosarum.</title>
        <authorList>
            <person name="Bechsgaard J."/>
        </authorList>
    </citation>
    <scope>NUCLEOTIDE SEQUENCE [LARGE SCALE GENOMIC DNA]</scope>
</reference>
<name>A0A087U660_STEMI</name>
<dbReference type="EMBL" id="KK118382">
    <property type="protein sequence ID" value="KFM72849.1"/>
    <property type="molecule type" value="Genomic_DNA"/>
</dbReference>
<organism evidence="1 2">
    <name type="scientific">Stegodyphus mimosarum</name>
    <name type="common">African social velvet spider</name>
    <dbReference type="NCBI Taxonomy" id="407821"/>
    <lineage>
        <taxon>Eukaryota</taxon>
        <taxon>Metazoa</taxon>
        <taxon>Ecdysozoa</taxon>
        <taxon>Arthropoda</taxon>
        <taxon>Chelicerata</taxon>
        <taxon>Arachnida</taxon>
        <taxon>Araneae</taxon>
        <taxon>Araneomorphae</taxon>
        <taxon>Entelegynae</taxon>
        <taxon>Eresoidea</taxon>
        <taxon>Eresidae</taxon>
        <taxon>Stegodyphus</taxon>
    </lineage>
</organism>